<dbReference type="AlphaFoldDB" id="A0A076P0A9"/>
<keyword evidence="2" id="KW-0540">Nuclease</keyword>
<keyword evidence="2" id="KW-0255">Endonuclease</keyword>
<organism evidence="2 3">
    <name type="scientific">Flavobacterium psychrophilum</name>
    <dbReference type="NCBI Taxonomy" id="96345"/>
    <lineage>
        <taxon>Bacteria</taxon>
        <taxon>Pseudomonadati</taxon>
        <taxon>Bacteroidota</taxon>
        <taxon>Flavobacteriia</taxon>
        <taxon>Flavobacteriales</taxon>
        <taxon>Flavobacteriaceae</taxon>
        <taxon>Flavobacterium</taxon>
    </lineage>
</organism>
<dbReference type="InterPro" id="IPR003615">
    <property type="entry name" value="HNH_nuc"/>
</dbReference>
<keyword evidence="2" id="KW-0378">Hydrolase</keyword>
<dbReference type="Gene3D" id="3.90.75.20">
    <property type="match status" value="1"/>
</dbReference>
<dbReference type="GeneID" id="66552506"/>
<gene>
    <name evidence="2" type="ORF">H0H26_09030</name>
</gene>
<proteinExistence type="predicted"/>
<sequence>MTNYIKRFYDQEIWKQVELKSPFAEKYELHVSNHGNIKKINILKGTNYNITQTLTQGYPSVHFTTILPIQEKDQAYFTIIRNSMKFLKLDIASMTEAINLAEKPDTTLAQKIIETQELLKTINTNYIKNYKKREQKRKRNFSALIHRLVAIYFLEPAPEDKNLVAHIDYDKLNNHHSNLKWMTREESSLHQRSSPFVIKAKEKVLINGGHRGNTKLDEKQVMILKKRINEGIPLRELAKRTKVTETQLLRIKRGINWGKVPAAL</sequence>
<dbReference type="SUPFAM" id="SSF54060">
    <property type="entry name" value="His-Me finger endonucleases"/>
    <property type="match status" value="1"/>
</dbReference>
<dbReference type="GO" id="GO:0004519">
    <property type="term" value="F:endonuclease activity"/>
    <property type="evidence" value="ECO:0007669"/>
    <property type="project" value="UniProtKB-KW"/>
</dbReference>
<dbReference type="EMBL" id="CP059075">
    <property type="protein sequence ID" value="QRE03042.1"/>
    <property type="molecule type" value="Genomic_DNA"/>
</dbReference>
<accession>A0A076P0A9</accession>
<evidence type="ECO:0000259" key="1">
    <source>
        <dbReference type="Pfam" id="PF13392"/>
    </source>
</evidence>
<evidence type="ECO:0000313" key="2">
    <source>
        <dbReference type="EMBL" id="QRE03042.1"/>
    </source>
</evidence>
<evidence type="ECO:0000313" key="3">
    <source>
        <dbReference type="Proteomes" id="UP000596329"/>
    </source>
</evidence>
<dbReference type="KEGG" id="fpc:FPSM_01501"/>
<dbReference type="InterPro" id="IPR044925">
    <property type="entry name" value="His-Me_finger_sf"/>
</dbReference>
<name>A0A076P0A9_FLAPS</name>
<dbReference type="OMA" id="FGITHTQ"/>
<dbReference type="Pfam" id="PF13392">
    <property type="entry name" value="HNH_3"/>
    <property type="match status" value="1"/>
</dbReference>
<reference evidence="2 3" key="1">
    <citation type="submission" date="2020-07" db="EMBL/GenBank/DDBJ databases">
        <title>Genomic characterization of Flavobacterium psychrophilum strains.</title>
        <authorList>
            <person name="Castillo D."/>
            <person name="Jorgensen J."/>
            <person name="Middelboe M."/>
        </authorList>
    </citation>
    <scope>NUCLEOTIDE SEQUENCE [LARGE SCALE GENOMIC DNA]</scope>
    <source>
        <strain evidence="2 3">FPS-R7</strain>
    </source>
</reference>
<feature type="domain" description="HNH nuclease" evidence="1">
    <location>
        <begin position="144"/>
        <end position="187"/>
    </location>
</feature>
<dbReference type="RefSeq" id="WP_011963028.1">
    <property type="nucleotide sequence ID" value="NZ_BCNG01000062.1"/>
</dbReference>
<dbReference type="Proteomes" id="UP000596329">
    <property type="component" value="Chromosome"/>
</dbReference>
<protein>
    <submittedName>
        <fullName evidence="2">HNH endonuclease</fullName>
    </submittedName>
</protein>